<dbReference type="GeneID" id="57777652"/>
<dbReference type="PANTHER" id="PTHR42870:SF1">
    <property type="entry name" value="NON-SPECIFIC LIPID-TRANSFER PROTEIN-LIKE 2"/>
    <property type="match status" value="1"/>
</dbReference>
<reference evidence="2 3" key="1">
    <citation type="submission" date="2017-10" db="EMBL/GenBank/DDBJ databases">
        <title>Sphingobium yanoikuyae S72.</title>
        <authorList>
            <person name="Sanchez E."/>
            <person name="Bustos P."/>
            <person name="Mendoza P."/>
            <person name="Guo X."/>
            <person name="Mendoza A."/>
        </authorList>
    </citation>
    <scope>NUCLEOTIDE SEQUENCE [LARGE SCALE GENOMIC DNA]</scope>
    <source>
        <strain evidence="2 3">S72</strain>
    </source>
</reference>
<evidence type="ECO:0000313" key="3">
    <source>
        <dbReference type="Proteomes" id="UP000219422"/>
    </source>
</evidence>
<dbReference type="KEGG" id="sya:A6768_12520"/>
<dbReference type="InterPro" id="IPR016039">
    <property type="entry name" value="Thiolase-like"/>
</dbReference>
<name>A0A291N0K1_SPHYA</name>
<gene>
    <name evidence="2" type="ORF">A6768_12520</name>
</gene>
<evidence type="ECO:0000313" key="2">
    <source>
        <dbReference type="EMBL" id="ATI80735.1"/>
    </source>
</evidence>
<dbReference type="RefSeq" id="WP_097383860.1">
    <property type="nucleotide sequence ID" value="NZ_CP023741.1"/>
</dbReference>
<dbReference type="CDD" id="cd00829">
    <property type="entry name" value="SCP-x_thiolase"/>
    <property type="match status" value="1"/>
</dbReference>
<dbReference type="InterPro" id="IPR002155">
    <property type="entry name" value="Thiolase"/>
</dbReference>
<dbReference type="PIRSF" id="PIRSF000429">
    <property type="entry name" value="Ac-CoA_Ac_transf"/>
    <property type="match status" value="1"/>
</dbReference>
<dbReference type="SUPFAM" id="SSF53901">
    <property type="entry name" value="Thiolase-like"/>
    <property type="match status" value="2"/>
</dbReference>
<dbReference type="Proteomes" id="UP000219422">
    <property type="component" value="Chromosome"/>
</dbReference>
<dbReference type="Gene3D" id="3.40.47.10">
    <property type="match status" value="1"/>
</dbReference>
<dbReference type="PANTHER" id="PTHR42870">
    <property type="entry name" value="ACETYL-COA C-ACETYLTRANSFERASE"/>
    <property type="match status" value="1"/>
</dbReference>
<dbReference type="InterPro" id="IPR055140">
    <property type="entry name" value="Thiolase_C_2"/>
</dbReference>
<dbReference type="NCBIfam" id="NF004811">
    <property type="entry name" value="PRK06158.1"/>
    <property type="match status" value="1"/>
</dbReference>
<dbReference type="EMBL" id="CP023741">
    <property type="protein sequence ID" value="ATI80735.1"/>
    <property type="molecule type" value="Genomic_DNA"/>
</dbReference>
<evidence type="ECO:0000259" key="1">
    <source>
        <dbReference type="Pfam" id="PF22691"/>
    </source>
</evidence>
<sequence length="383" mass="39804">MSGFPRARAAIVGAATFGIGRAAGHDSTDLAAIASVRALEDAGLTISEVDGLFFTHPFDAWGGTLLAQYLGIQPKVLENSRLGGSAFQNYVELAACLLDAGIINVALIAFGSNQASALGKLPRTMLPFPYEAPYKPLPPVSAYALVADRYRSVYGLKREQLGEVALAARRWAQLNPEAVKHDPLTMEDYLAARMVSDPLGVLDCCLVTDGAGAVVMTRSDRARDLARPAIPVLGAASVTTHHHISAMPDLLNTGVADAGSRAFAAAGLGPQDMDVVELYDAFTINTILFLEDLGFCAKGEGAAFVEGGAIAPGGCLPVNTNGGGLSCMHPGMYGLFTIIEAVRQLRGEAGERQVTDARLALAQGNGGSLSSQGVVILGHADAA</sequence>
<dbReference type="AlphaFoldDB" id="A0A291N0K1"/>
<feature type="domain" description="Thiolase C-terminal" evidence="1">
    <location>
        <begin position="237"/>
        <end position="378"/>
    </location>
</feature>
<accession>A0A291N0K1</accession>
<dbReference type="GO" id="GO:0003988">
    <property type="term" value="F:acetyl-CoA C-acyltransferase activity"/>
    <property type="evidence" value="ECO:0007669"/>
    <property type="project" value="UniProtKB-ARBA"/>
</dbReference>
<protein>
    <submittedName>
        <fullName evidence="2">Thiolase</fullName>
    </submittedName>
</protein>
<dbReference type="Pfam" id="PF22691">
    <property type="entry name" value="Thiolase_C_1"/>
    <property type="match status" value="1"/>
</dbReference>
<organism evidence="2 3">
    <name type="scientific">Sphingobium yanoikuyae</name>
    <name type="common">Sphingomonas yanoikuyae</name>
    <dbReference type="NCBI Taxonomy" id="13690"/>
    <lineage>
        <taxon>Bacteria</taxon>
        <taxon>Pseudomonadati</taxon>
        <taxon>Pseudomonadota</taxon>
        <taxon>Alphaproteobacteria</taxon>
        <taxon>Sphingomonadales</taxon>
        <taxon>Sphingomonadaceae</taxon>
        <taxon>Sphingobium</taxon>
    </lineage>
</organism>
<proteinExistence type="predicted"/>